<dbReference type="PANTHER" id="PTHR42944:SF1">
    <property type="entry name" value="ADENINE DNA GLYCOSYLASE"/>
    <property type="match status" value="1"/>
</dbReference>
<evidence type="ECO:0000256" key="14">
    <source>
        <dbReference type="RuleBase" id="RU365096"/>
    </source>
</evidence>
<evidence type="ECO:0000313" key="16">
    <source>
        <dbReference type="EMBL" id="BBK22948.1"/>
    </source>
</evidence>
<keyword evidence="6" id="KW-0004">4Fe-4S</keyword>
<dbReference type="CDD" id="cd00056">
    <property type="entry name" value="ENDO3c"/>
    <property type="match status" value="1"/>
</dbReference>
<keyword evidence="12" id="KW-0234">DNA repair</keyword>
<comment type="catalytic activity">
    <reaction evidence="1 14">
        <text>Hydrolyzes free adenine bases from 7,8-dihydro-8-oxoguanine:adenine mismatched double-stranded DNA, leaving an apurinic site.</text>
        <dbReference type="EC" id="3.2.2.31"/>
    </reaction>
</comment>
<dbReference type="AlphaFoldDB" id="A0A6N4TJB8"/>
<dbReference type="Pfam" id="PF00730">
    <property type="entry name" value="HhH-GPD"/>
    <property type="match status" value="1"/>
</dbReference>
<dbReference type="SMART" id="SM00478">
    <property type="entry name" value="ENDO3c"/>
    <property type="match status" value="1"/>
</dbReference>
<sequence>MEKIHDKKRLVINLLDWYDEHARVLPWREEATPYRVWVSEIMLQQTRVEAVKPYFERFLKAFPSISSLANAKDDELSKVWEGLGYYNRVKNMKKCAQMCMELYDGKLPSTYEQLLQLPGIGSYTAGAVASIAFKEKAAAVDGNVLRVFSRLLVSEDDILKESTKKKFQKIILDYIPEERCDAFNQALMEIGALVCAPNAAPRCNICPLAQDCIGYQNGKAHYLPIKKAKKQRRIEKRTILVVVWKDKVLLYQRPEKGLLSKMYEFKNLEDHYLKKDIINRIGAKHVLSYKKLKDAKHVFSHIEWHMKACLIEVDEPIEEGIWCTKEELEHTYAIPSAFQTYKESLYEWWKEKSYE</sequence>
<evidence type="ECO:0000256" key="2">
    <source>
        <dbReference type="ARBA" id="ARBA00002933"/>
    </source>
</evidence>
<dbReference type="InterPro" id="IPR015797">
    <property type="entry name" value="NUDIX_hydrolase-like_dom_sf"/>
</dbReference>
<comment type="similarity">
    <text evidence="3 14">Belongs to the Nth/MutY family.</text>
</comment>
<dbReference type="NCBIfam" id="TIGR01084">
    <property type="entry name" value="mutY"/>
    <property type="match status" value="1"/>
</dbReference>
<dbReference type="InterPro" id="IPR000445">
    <property type="entry name" value="HhH_motif"/>
</dbReference>
<dbReference type="Gene3D" id="1.10.340.30">
    <property type="entry name" value="Hypothetical protein, domain 2"/>
    <property type="match status" value="1"/>
</dbReference>
<dbReference type="PANTHER" id="PTHR42944">
    <property type="entry name" value="ADENINE DNA GLYCOSYLASE"/>
    <property type="match status" value="1"/>
</dbReference>
<evidence type="ECO:0000256" key="1">
    <source>
        <dbReference type="ARBA" id="ARBA00000843"/>
    </source>
</evidence>
<dbReference type="PROSITE" id="PS01155">
    <property type="entry name" value="ENDONUCLEASE_III_2"/>
    <property type="match status" value="1"/>
</dbReference>
<dbReference type="InterPro" id="IPR011257">
    <property type="entry name" value="DNA_glycosylase"/>
</dbReference>
<dbReference type="Pfam" id="PF00633">
    <property type="entry name" value="HHH"/>
    <property type="match status" value="1"/>
</dbReference>
<evidence type="ECO:0000256" key="7">
    <source>
        <dbReference type="ARBA" id="ARBA00022723"/>
    </source>
</evidence>
<dbReference type="FunFam" id="1.10.340.30:FF:000002">
    <property type="entry name" value="Adenine DNA glycosylase"/>
    <property type="match status" value="1"/>
</dbReference>
<dbReference type="GO" id="GO:0046872">
    <property type="term" value="F:metal ion binding"/>
    <property type="evidence" value="ECO:0007669"/>
    <property type="project" value="UniProtKB-UniRule"/>
</dbReference>
<comment type="function">
    <text evidence="2">Adenine glycosylase active on G-A mispairs. MutY also corrects error-prone DNA synthesis past GO lesions which are due to the oxidatively damaged form of guanine: 7,8-dihydro-8-oxoguanine (8-oxo-dGTP).</text>
</comment>
<dbReference type="Pfam" id="PF14815">
    <property type="entry name" value="NUDIX_4"/>
    <property type="match status" value="1"/>
</dbReference>
<dbReference type="SUPFAM" id="SSF55811">
    <property type="entry name" value="Nudix"/>
    <property type="match status" value="1"/>
</dbReference>
<evidence type="ECO:0000256" key="11">
    <source>
        <dbReference type="ARBA" id="ARBA00023014"/>
    </source>
</evidence>
<evidence type="ECO:0000313" key="17">
    <source>
        <dbReference type="Proteomes" id="UP000464754"/>
    </source>
</evidence>
<dbReference type="GO" id="GO:0000701">
    <property type="term" value="F:purine-specific mismatch base pair DNA N-glycosylase activity"/>
    <property type="evidence" value="ECO:0007669"/>
    <property type="project" value="UniProtKB-EC"/>
</dbReference>
<evidence type="ECO:0000256" key="5">
    <source>
        <dbReference type="ARBA" id="ARBA00022023"/>
    </source>
</evidence>
<proteinExistence type="inferred from homology"/>
<dbReference type="KEGG" id="aarg:Aargi30884_18510"/>
<keyword evidence="8 14" id="KW-0227">DNA damage</keyword>
<keyword evidence="11" id="KW-0411">Iron-sulfur</keyword>
<dbReference type="Gene3D" id="1.10.1670.10">
    <property type="entry name" value="Helix-hairpin-Helix base-excision DNA repair enzymes (C-terminal)"/>
    <property type="match status" value="1"/>
</dbReference>
<dbReference type="CDD" id="cd03431">
    <property type="entry name" value="NUDIX_DNA_Glycosylase_C-MutY"/>
    <property type="match status" value="1"/>
</dbReference>
<dbReference type="GO" id="GO:0051539">
    <property type="term" value="F:4 iron, 4 sulfur cluster binding"/>
    <property type="evidence" value="ECO:0007669"/>
    <property type="project" value="UniProtKB-UniRule"/>
</dbReference>
<gene>
    <name evidence="16" type="ORF">Aargi30884_18510</name>
</gene>
<dbReference type="EMBL" id="AP019695">
    <property type="protein sequence ID" value="BBK22948.1"/>
    <property type="molecule type" value="Genomic_DNA"/>
</dbReference>
<keyword evidence="10 14" id="KW-0408">Iron</keyword>
<keyword evidence="17" id="KW-1185">Reference proteome</keyword>
<dbReference type="EC" id="3.2.2.31" evidence="4 14"/>
<dbReference type="Gene3D" id="3.90.79.10">
    <property type="entry name" value="Nucleoside Triphosphate Pyrophosphohydrolase"/>
    <property type="match status" value="1"/>
</dbReference>
<comment type="cofactor">
    <cofactor evidence="14">
        <name>[4Fe-4S] cluster</name>
        <dbReference type="ChEBI" id="CHEBI:49883"/>
    </cofactor>
    <text evidence="14">Binds 1 [4Fe-4S] cluster.</text>
</comment>
<dbReference type="InterPro" id="IPR023170">
    <property type="entry name" value="HhH_base_excis_C"/>
</dbReference>
<evidence type="ECO:0000256" key="12">
    <source>
        <dbReference type="ARBA" id="ARBA00023204"/>
    </source>
</evidence>
<dbReference type="GO" id="GO:0006284">
    <property type="term" value="P:base-excision repair"/>
    <property type="evidence" value="ECO:0007669"/>
    <property type="project" value="UniProtKB-UniRule"/>
</dbReference>
<keyword evidence="13 14" id="KW-0326">Glycosidase</keyword>
<organism evidence="16 17">
    <name type="scientific">Amedibacterium intestinale</name>
    <dbReference type="NCBI Taxonomy" id="2583452"/>
    <lineage>
        <taxon>Bacteria</taxon>
        <taxon>Bacillati</taxon>
        <taxon>Bacillota</taxon>
        <taxon>Erysipelotrichia</taxon>
        <taxon>Erysipelotrichales</taxon>
        <taxon>Erysipelotrichaceae</taxon>
        <taxon>Amedibacterium</taxon>
    </lineage>
</organism>
<dbReference type="InterPro" id="IPR044298">
    <property type="entry name" value="MIG/MutY"/>
</dbReference>
<evidence type="ECO:0000256" key="6">
    <source>
        <dbReference type="ARBA" id="ARBA00022485"/>
    </source>
</evidence>
<dbReference type="GO" id="GO:0032357">
    <property type="term" value="F:oxidized purine DNA binding"/>
    <property type="evidence" value="ECO:0007669"/>
    <property type="project" value="TreeGrafter"/>
</dbReference>
<feature type="domain" description="HhH-GPD" evidence="15">
    <location>
        <begin position="42"/>
        <end position="193"/>
    </location>
</feature>
<evidence type="ECO:0000256" key="3">
    <source>
        <dbReference type="ARBA" id="ARBA00008343"/>
    </source>
</evidence>
<evidence type="ECO:0000256" key="13">
    <source>
        <dbReference type="ARBA" id="ARBA00023295"/>
    </source>
</evidence>
<name>A0A6N4TJB8_9FIRM</name>
<evidence type="ECO:0000256" key="4">
    <source>
        <dbReference type="ARBA" id="ARBA00012045"/>
    </source>
</evidence>
<dbReference type="InterPro" id="IPR004036">
    <property type="entry name" value="Endonuclease-III-like_CS2"/>
</dbReference>
<reference evidence="17" key="1">
    <citation type="submission" date="2019-05" db="EMBL/GenBank/DDBJ databases">
        <title>Complete genome sequencing of Absiella argi strain JCM 30884.</title>
        <authorList>
            <person name="Sakamoto M."/>
            <person name="Murakami T."/>
            <person name="Mori H."/>
        </authorList>
    </citation>
    <scope>NUCLEOTIDE SEQUENCE [LARGE SCALE GENOMIC DNA]</scope>
    <source>
        <strain evidence="17">JCM 30884</strain>
    </source>
</reference>
<dbReference type="Proteomes" id="UP000464754">
    <property type="component" value="Chromosome"/>
</dbReference>
<evidence type="ECO:0000256" key="8">
    <source>
        <dbReference type="ARBA" id="ARBA00022763"/>
    </source>
</evidence>
<dbReference type="GO" id="GO:0035485">
    <property type="term" value="F:adenine/guanine mispair binding"/>
    <property type="evidence" value="ECO:0007669"/>
    <property type="project" value="TreeGrafter"/>
</dbReference>
<evidence type="ECO:0000256" key="9">
    <source>
        <dbReference type="ARBA" id="ARBA00022801"/>
    </source>
</evidence>
<keyword evidence="7" id="KW-0479">Metal-binding</keyword>
<dbReference type="InterPro" id="IPR003265">
    <property type="entry name" value="HhH-GPD_domain"/>
</dbReference>
<dbReference type="GO" id="GO:0034039">
    <property type="term" value="F:8-oxo-7,8-dihydroguanine DNA N-glycosylase activity"/>
    <property type="evidence" value="ECO:0007669"/>
    <property type="project" value="TreeGrafter"/>
</dbReference>
<evidence type="ECO:0000256" key="10">
    <source>
        <dbReference type="ARBA" id="ARBA00023004"/>
    </source>
</evidence>
<dbReference type="SUPFAM" id="SSF48150">
    <property type="entry name" value="DNA-glycosylase"/>
    <property type="match status" value="1"/>
</dbReference>
<dbReference type="InterPro" id="IPR005760">
    <property type="entry name" value="A/G_AdeGlyc_MutY"/>
</dbReference>
<dbReference type="GO" id="GO:0006298">
    <property type="term" value="P:mismatch repair"/>
    <property type="evidence" value="ECO:0007669"/>
    <property type="project" value="TreeGrafter"/>
</dbReference>
<protein>
    <recommendedName>
        <fullName evidence="5 14">Adenine DNA glycosylase</fullName>
        <ecNumber evidence="4 14">3.2.2.31</ecNumber>
    </recommendedName>
</protein>
<keyword evidence="9" id="KW-0378">Hydrolase</keyword>
<accession>A0A6N4TJB8</accession>
<dbReference type="InterPro" id="IPR029119">
    <property type="entry name" value="MutY_C"/>
</dbReference>
<evidence type="ECO:0000259" key="15">
    <source>
        <dbReference type="SMART" id="SM00478"/>
    </source>
</evidence>
<dbReference type="RefSeq" id="WP_240145505.1">
    <property type="nucleotide sequence ID" value="NZ_AP019695.1"/>
</dbReference>